<protein>
    <recommendedName>
        <fullName evidence="1">non-specific serine/threonine protein kinase</fullName>
        <ecNumber evidence="1">2.7.11.1</ecNumber>
    </recommendedName>
</protein>
<dbReference type="PROSITE" id="PS00108">
    <property type="entry name" value="PROTEIN_KINASE_ST"/>
    <property type="match status" value="1"/>
</dbReference>
<feature type="binding site" evidence="9">
    <location>
        <position position="49"/>
    </location>
    <ligand>
        <name>ATP</name>
        <dbReference type="ChEBI" id="CHEBI:30616"/>
    </ligand>
</feature>
<dbReference type="FunFam" id="3.30.200.20:FF:000042">
    <property type="entry name" value="Aurora kinase A"/>
    <property type="match status" value="1"/>
</dbReference>
<dbReference type="Gene3D" id="1.10.510.10">
    <property type="entry name" value="Transferase(Phosphotransferase) domain 1"/>
    <property type="match status" value="1"/>
</dbReference>
<dbReference type="EC" id="2.7.11.1" evidence="1"/>
<dbReference type="PANTHER" id="PTHR24356:SF422">
    <property type="entry name" value="PROTEIN KINASE DOMAIN-CONTAINING PROTEIN"/>
    <property type="match status" value="1"/>
</dbReference>
<evidence type="ECO:0000256" key="7">
    <source>
        <dbReference type="ARBA" id="ARBA00047899"/>
    </source>
</evidence>
<evidence type="ECO:0000256" key="2">
    <source>
        <dbReference type="ARBA" id="ARBA00022527"/>
    </source>
</evidence>
<evidence type="ECO:0000256" key="3">
    <source>
        <dbReference type="ARBA" id="ARBA00022679"/>
    </source>
</evidence>
<feature type="compositionally biased region" description="Polar residues" evidence="11">
    <location>
        <begin position="343"/>
        <end position="371"/>
    </location>
</feature>
<dbReference type="InterPro" id="IPR011009">
    <property type="entry name" value="Kinase-like_dom_sf"/>
</dbReference>
<dbReference type="PROSITE" id="PS00107">
    <property type="entry name" value="PROTEIN_KINASE_ATP"/>
    <property type="match status" value="1"/>
</dbReference>
<dbReference type="GO" id="GO:0004674">
    <property type="term" value="F:protein serine/threonine kinase activity"/>
    <property type="evidence" value="ECO:0007669"/>
    <property type="project" value="UniProtKB-KW"/>
</dbReference>
<evidence type="ECO:0000256" key="9">
    <source>
        <dbReference type="PROSITE-ProRule" id="PRU10141"/>
    </source>
</evidence>
<keyword evidence="6 9" id="KW-0067">ATP-binding</keyword>
<sequence>MGCCASEPIDFEKEVDITHFEIGISIGKGAFGKVRIVQHKKSKIQYAVKYMNKEEIIKRGSAEHVLSERRLLEEAQHPFIVNLRYAFQDDEHLLMILDLKLGGDLRFHLTYKGPFTEDRAKFYFAEVSCALNYLHGLKIVHRDIKPDNILLDEKGHASVTDFNVACHYKDDKPLTSKSGTARYMAPEVVAGTGYLNAVDWWSLGITTYEMFYGYAPFRARHKDELRKSIMNDPLEFSKNPKYNISDVAIQFITALLTRPLEDRLGSNENGGYAKIKEHEWFKDIVWDKVEKKELPVPFVPDVEKNAYHDPRYGLEEMFSGRNELADKPVRNGGSIGGRRRSSAVQSTSGNGVPGSQTGTSGPPTIDTNSRAQGVGMSRSPSISPNSNAAAAAAVAAITSPTQSPEKKGFFVPPRRVARNYISRRVAATAV</sequence>
<comment type="similarity">
    <text evidence="10">Belongs to the protein kinase superfamily.</text>
</comment>
<dbReference type="InterPro" id="IPR008271">
    <property type="entry name" value="Ser/Thr_kinase_AS"/>
</dbReference>
<keyword evidence="3" id="KW-0808">Transferase</keyword>
<dbReference type="Gene3D" id="3.30.200.20">
    <property type="entry name" value="Phosphorylase Kinase, domain 1"/>
    <property type="match status" value="1"/>
</dbReference>
<dbReference type="PROSITE" id="PS50011">
    <property type="entry name" value="PROTEIN_KINASE_DOM"/>
    <property type="match status" value="1"/>
</dbReference>
<evidence type="ECO:0000256" key="10">
    <source>
        <dbReference type="RuleBase" id="RU000304"/>
    </source>
</evidence>
<dbReference type="InterPro" id="IPR017441">
    <property type="entry name" value="Protein_kinase_ATP_BS"/>
</dbReference>
<evidence type="ECO:0000256" key="11">
    <source>
        <dbReference type="SAM" id="MobiDB-lite"/>
    </source>
</evidence>
<keyword evidence="14" id="KW-1185">Reference proteome</keyword>
<accession>A0A1Y2CQX3</accession>
<evidence type="ECO:0000256" key="4">
    <source>
        <dbReference type="ARBA" id="ARBA00022741"/>
    </source>
</evidence>
<dbReference type="GO" id="GO:0035556">
    <property type="term" value="P:intracellular signal transduction"/>
    <property type="evidence" value="ECO:0007669"/>
    <property type="project" value="TreeGrafter"/>
</dbReference>
<evidence type="ECO:0000256" key="1">
    <source>
        <dbReference type="ARBA" id="ARBA00012513"/>
    </source>
</evidence>
<feature type="domain" description="Protein kinase" evidence="12">
    <location>
        <begin position="20"/>
        <end position="281"/>
    </location>
</feature>
<dbReference type="FunFam" id="1.10.510.10:FF:000469">
    <property type="entry name" value="Serine/threonine-protein kinase 32B"/>
    <property type="match status" value="1"/>
</dbReference>
<dbReference type="Pfam" id="PF00069">
    <property type="entry name" value="Pkinase"/>
    <property type="match status" value="1"/>
</dbReference>
<organism evidence="13 14">
    <name type="scientific">Rhizoclosmatium globosum</name>
    <dbReference type="NCBI Taxonomy" id="329046"/>
    <lineage>
        <taxon>Eukaryota</taxon>
        <taxon>Fungi</taxon>
        <taxon>Fungi incertae sedis</taxon>
        <taxon>Chytridiomycota</taxon>
        <taxon>Chytridiomycota incertae sedis</taxon>
        <taxon>Chytridiomycetes</taxon>
        <taxon>Chytridiales</taxon>
        <taxon>Chytriomycetaceae</taxon>
        <taxon>Rhizoclosmatium</taxon>
    </lineage>
</organism>
<keyword evidence="5 13" id="KW-0418">Kinase</keyword>
<dbReference type="AlphaFoldDB" id="A0A1Y2CQX3"/>
<reference evidence="13 14" key="1">
    <citation type="submission" date="2016-07" db="EMBL/GenBank/DDBJ databases">
        <title>Pervasive Adenine N6-methylation of Active Genes in Fungi.</title>
        <authorList>
            <consortium name="DOE Joint Genome Institute"/>
            <person name="Mondo S.J."/>
            <person name="Dannebaum R.O."/>
            <person name="Kuo R.C."/>
            <person name="Labutti K."/>
            <person name="Haridas S."/>
            <person name="Kuo A."/>
            <person name="Salamov A."/>
            <person name="Ahrendt S.R."/>
            <person name="Lipzen A."/>
            <person name="Sullivan W."/>
            <person name="Andreopoulos W.B."/>
            <person name="Clum A."/>
            <person name="Lindquist E."/>
            <person name="Daum C."/>
            <person name="Ramamoorthy G.K."/>
            <person name="Gryganskyi A."/>
            <person name="Culley D."/>
            <person name="Magnuson J.K."/>
            <person name="James T.Y."/>
            <person name="O'Malley M.A."/>
            <person name="Stajich J.E."/>
            <person name="Spatafora J.W."/>
            <person name="Visel A."/>
            <person name="Grigoriev I.V."/>
        </authorList>
    </citation>
    <scope>NUCLEOTIDE SEQUENCE [LARGE SCALE GENOMIC DNA]</scope>
    <source>
        <strain evidence="13 14">JEL800</strain>
    </source>
</reference>
<comment type="catalytic activity">
    <reaction evidence="7">
        <text>L-threonyl-[protein] + ATP = O-phospho-L-threonyl-[protein] + ADP + H(+)</text>
        <dbReference type="Rhea" id="RHEA:46608"/>
        <dbReference type="Rhea" id="RHEA-COMP:11060"/>
        <dbReference type="Rhea" id="RHEA-COMP:11605"/>
        <dbReference type="ChEBI" id="CHEBI:15378"/>
        <dbReference type="ChEBI" id="CHEBI:30013"/>
        <dbReference type="ChEBI" id="CHEBI:30616"/>
        <dbReference type="ChEBI" id="CHEBI:61977"/>
        <dbReference type="ChEBI" id="CHEBI:456216"/>
        <dbReference type="EC" id="2.7.11.1"/>
    </reaction>
</comment>
<evidence type="ECO:0000259" key="12">
    <source>
        <dbReference type="PROSITE" id="PS50011"/>
    </source>
</evidence>
<dbReference type="OrthoDB" id="354826at2759"/>
<evidence type="ECO:0000313" key="13">
    <source>
        <dbReference type="EMBL" id="ORY49346.1"/>
    </source>
</evidence>
<feature type="compositionally biased region" description="Polar residues" evidence="11">
    <location>
        <begin position="378"/>
        <end position="387"/>
    </location>
</feature>
<dbReference type="Proteomes" id="UP000193642">
    <property type="component" value="Unassembled WGS sequence"/>
</dbReference>
<feature type="region of interest" description="Disordered" evidence="11">
    <location>
        <begin position="323"/>
        <end position="410"/>
    </location>
</feature>
<dbReference type="SUPFAM" id="SSF56112">
    <property type="entry name" value="Protein kinase-like (PK-like)"/>
    <property type="match status" value="1"/>
</dbReference>
<dbReference type="InterPro" id="IPR000719">
    <property type="entry name" value="Prot_kinase_dom"/>
</dbReference>
<keyword evidence="2 10" id="KW-0723">Serine/threonine-protein kinase</keyword>
<comment type="caution">
    <text evidence="13">The sequence shown here is derived from an EMBL/GenBank/DDBJ whole genome shotgun (WGS) entry which is preliminary data.</text>
</comment>
<comment type="catalytic activity">
    <reaction evidence="8">
        <text>L-seryl-[protein] + ATP = O-phospho-L-seryl-[protein] + ADP + H(+)</text>
        <dbReference type="Rhea" id="RHEA:17989"/>
        <dbReference type="Rhea" id="RHEA-COMP:9863"/>
        <dbReference type="Rhea" id="RHEA-COMP:11604"/>
        <dbReference type="ChEBI" id="CHEBI:15378"/>
        <dbReference type="ChEBI" id="CHEBI:29999"/>
        <dbReference type="ChEBI" id="CHEBI:30616"/>
        <dbReference type="ChEBI" id="CHEBI:83421"/>
        <dbReference type="ChEBI" id="CHEBI:456216"/>
        <dbReference type="EC" id="2.7.11.1"/>
    </reaction>
</comment>
<dbReference type="EMBL" id="MCGO01000009">
    <property type="protein sequence ID" value="ORY49346.1"/>
    <property type="molecule type" value="Genomic_DNA"/>
</dbReference>
<evidence type="ECO:0000256" key="8">
    <source>
        <dbReference type="ARBA" id="ARBA00048679"/>
    </source>
</evidence>
<evidence type="ECO:0000256" key="6">
    <source>
        <dbReference type="ARBA" id="ARBA00022840"/>
    </source>
</evidence>
<dbReference type="SMART" id="SM00220">
    <property type="entry name" value="S_TKc"/>
    <property type="match status" value="1"/>
</dbReference>
<dbReference type="InterPro" id="IPR050236">
    <property type="entry name" value="Ser_Thr_kinase_AGC"/>
</dbReference>
<name>A0A1Y2CQX3_9FUNG</name>
<dbReference type="PANTHER" id="PTHR24356">
    <property type="entry name" value="SERINE/THREONINE-PROTEIN KINASE"/>
    <property type="match status" value="1"/>
</dbReference>
<keyword evidence="4 9" id="KW-0547">Nucleotide-binding</keyword>
<evidence type="ECO:0000256" key="5">
    <source>
        <dbReference type="ARBA" id="ARBA00022777"/>
    </source>
</evidence>
<gene>
    <name evidence="13" type="ORF">BCR33DRAFT_580703</name>
</gene>
<evidence type="ECO:0000313" key="14">
    <source>
        <dbReference type="Proteomes" id="UP000193642"/>
    </source>
</evidence>
<dbReference type="GO" id="GO:0005524">
    <property type="term" value="F:ATP binding"/>
    <property type="evidence" value="ECO:0007669"/>
    <property type="project" value="UniProtKB-UniRule"/>
</dbReference>
<dbReference type="STRING" id="329046.A0A1Y2CQX3"/>
<proteinExistence type="inferred from homology"/>